<protein>
    <submittedName>
        <fullName evidence="2">Chromosome 4, complete genome</fullName>
    </submittedName>
</protein>
<dbReference type="HOGENOM" id="CLU_1619184_0_0_1"/>
<accession>A0A098DUW0</accession>
<keyword evidence="4" id="KW-1185">Reference proteome</keyword>
<dbReference type="Proteomes" id="UP000070720">
    <property type="component" value="Chromosome 4"/>
</dbReference>
<evidence type="ECO:0000313" key="2">
    <source>
        <dbReference type="EMBL" id="CEF85666.1"/>
    </source>
</evidence>
<reference evidence="3 4" key="1">
    <citation type="journal article" date="2007" name="Science">
        <title>The Fusarium graminearum genome reveals a link between localized polymorphism and pathogen specialization.</title>
        <authorList>
            <person name="Cuomo C.A."/>
            <person name="Gueldener U."/>
            <person name="Xu J.-R."/>
            <person name="Trail F."/>
            <person name="Turgeon B.G."/>
            <person name="Di Pietro A."/>
            <person name="Walton J.D."/>
            <person name="Ma L.-J."/>
            <person name="Baker S.E."/>
            <person name="Rep M."/>
            <person name="Adam G."/>
            <person name="Antoniw J."/>
            <person name="Baldwin T."/>
            <person name="Calvo S.E."/>
            <person name="Chang Y.-L."/>
            <person name="DeCaprio D."/>
            <person name="Gale L.R."/>
            <person name="Gnerre S."/>
            <person name="Goswami R.S."/>
            <person name="Hammond-Kosack K."/>
            <person name="Harris L.J."/>
            <person name="Hilburn K."/>
            <person name="Kennell J.C."/>
            <person name="Kroken S."/>
            <person name="Magnuson J.K."/>
            <person name="Mannhaupt G."/>
            <person name="Mauceli E.W."/>
            <person name="Mewes H.-W."/>
            <person name="Mitterbauer R."/>
            <person name="Muehlbauer G."/>
            <person name="Muensterkoetter M."/>
            <person name="Nelson D."/>
            <person name="O'Donnell K."/>
            <person name="Ouellet T."/>
            <person name="Qi W."/>
            <person name="Quesneville H."/>
            <person name="Roncero M.I.G."/>
            <person name="Seong K.-Y."/>
            <person name="Tetko I.V."/>
            <person name="Urban M."/>
            <person name="Waalwijk C."/>
            <person name="Ward T.J."/>
            <person name="Yao J."/>
            <person name="Birren B.W."/>
            <person name="Kistler H.C."/>
        </authorList>
    </citation>
    <scope>NUCLEOTIDE SEQUENCE [LARGE SCALE GENOMIC DNA]</scope>
    <source>
        <strain evidence="4">ATCC MYA-4620 / CBS 123657 / FGSC 9075 / NRRL 31084 / PH-1</strain>
        <strain evidence="3">PH-1 / ATCC MYA-4620 / FGSC 9075 / NRRL 31084</strain>
    </source>
</reference>
<dbReference type="KEGG" id="fgr:FGSG_12957"/>
<evidence type="ECO:0000313" key="3">
    <source>
        <dbReference type="EnsemblFungi" id="CEF85666"/>
    </source>
</evidence>
<reference evidence="2 4" key="3">
    <citation type="journal article" date="2015" name="BMC Genomics">
        <title>The completed genome sequence of the pathogenic ascomycete fungus Fusarium graminearum.</title>
        <authorList>
            <person name="King R."/>
            <person name="Urban M."/>
            <person name="Hammond-Kosack M.C."/>
            <person name="Hassani-Pak K."/>
            <person name="Hammond-Kosack K.E."/>
        </authorList>
    </citation>
    <scope>NUCLEOTIDE SEQUENCE [LARGE SCALE GENOMIC DNA]</scope>
    <source>
        <strain evidence="4">ATCC MYA-4620 / CBS 123657 / FGSC 9075 / NRRL 31084 / PH-1</strain>
        <strain evidence="2">PH-1</strain>
    </source>
</reference>
<dbReference type="InParanoid" id="I1S7Y2"/>
<organism evidence="2 4">
    <name type="scientific">Gibberella zeae (strain ATCC MYA-4620 / CBS 123657 / FGSC 9075 / NRRL 31084 / PH-1)</name>
    <name type="common">Wheat head blight fungus</name>
    <name type="synonym">Fusarium graminearum</name>
    <dbReference type="NCBI Taxonomy" id="229533"/>
    <lineage>
        <taxon>Eukaryota</taxon>
        <taxon>Fungi</taxon>
        <taxon>Dikarya</taxon>
        <taxon>Ascomycota</taxon>
        <taxon>Pezizomycotina</taxon>
        <taxon>Sordariomycetes</taxon>
        <taxon>Hypocreomycetidae</taxon>
        <taxon>Hypocreales</taxon>
        <taxon>Nectriaceae</taxon>
        <taxon>Fusarium</taxon>
    </lineage>
</organism>
<reference evidence="3" key="4">
    <citation type="submission" date="2017-01" db="UniProtKB">
        <authorList>
            <consortium name="EnsemblFungi"/>
        </authorList>
    </citation>
    <scope>IDENTIFICATION</scope>
    <source>
        <strain evidence="3">PH-1 / ATCC MYA-4620 / FGSC 9075 / NRRL 31084</strain>
    </source>
</reference>
<dbReference type="AlphaFoldDB" id="I1S7Y2"/>
<evidence type="ECO:0000313" key="4">
    <source>
        <dbReference type="Proteomes" id="UP000070720"/>
    </source>
</evidence>
<dbReference type="EnsemblFungi" id="CEF85666">
    <property type="protein sequence ID" value="CEF85666"/>
    <property type="gene ID" value="FGRRES_12957"/>
</dbReference>
<dbReference type="EMBL" id="HG970335">
    <property type="protein sequence ID" value="CEF85666.1"/>
    <property type="molecule type" value="Genomic_DNA"/>
</dbReference>
<dbReference type="RefSeq" id="XP_011326276.1">
    <property type="nucleotide sequence ID" value="XM_011327974.1"/>
</dbReference>
<dbReference type="VEuPathDB" id="FungiDB:FGRAMPH1_01G22829"/>
<evidence type="ECO:0000256" key="1">
    <source>
        <dbReference type="SAM" id="MobiDB-lite"/>
    </source>
</evidence>
<proteinExistence type="predicted"/>
<gene>
    <name evidence="2" type="ORF">FGRAMPH1_01T22829</name>
</gene>
<sequence length="164" mass="18017">MRKPCVRTAAVDKTQRTHGTSAQRDCAQDISSAGHPITCLAVLSWTRQFGPLLHKARSTVTACWSESATASQHDGRTTWMATISVTFPCVTTPGENMKQAITLEDHKECSTTSPIFYVCRSDQAMCGHEDPGCRPGGPDNRIGACCYHLRTEPAKLVNREFSHH</sequence>
<feature type="region of interest" description="Disordered" evidence="1">
    <location>
        <begin position="1"/>
        <end position="22"/>
    </location>
</feature>
<accession>I1S7Y2</accession>
<name>I1S7Y2_GIBZE</name>
<reference evidence="3 4" key="2">
    <citation type="journal article" date="2010" name="Nature">
        <title>Comparative genomics reveals mobile pathogenicity chromosomes in Fusarium.</title>
        <authorList>
            <person name="Ma L.J."/>
            <person name="van der Does H.C."/>
            <person name="Borkovich K.A."/>
            <person name="Coleman J.J."/>
            <person name="Daboussi M.J."/>
            <person name="Di Pietro A."/>
            <person name="Dufresne M."/>
            <person name="Freitag M."/>
            <person name="Grabherr M."/>
            <person name="Henrissat B."/>
            <person name="Houterman P.M."/>
            <person name="Kang S."/>
            <person name="Shim W.B."/>
            <person name="Woloshuk C."/>
            <person name="Xie X."/>
            <person name="Xu J.R."/>
            <person name="Antoniw J."/>
            <person name="Baker S.E."/>
            <person name="Bluhm B.H."/>
            <person name="Breakspear A."/>
            <person name="Brown D.W."/>
            <person name="Butchko R.A."/>
            <person name="Chapman S."/>
            <person name="Coulson R."/>
            <person name="Coutinho P.M."/>
            <person name="Danchin E.G."/>
            <person name="Diener A."/>
            <person name="Gale L.R."/>
            <person name="Gardiner D.M."/>
            <person name="Goff S."/>
            <person name="Hammond-Kosack K.E."/>
            <person name="Hilburn K."/>
            <person name="Hua-Van A."/>
            <person name="Jonkers W."/>
            <person name="Kazan K."/>
            <person name="Kodira C.D."/>
            <person name="Koehrsen M."/>
            <person name="Kumar L."/>
            <person name="Lee Y.H."/>
            <person name="Li L."/>
            <person name="Manners J.M."/>
            <person name="Miranda-Saavedra D."/>
            <person name="Mukherjee M."/>
            <person name="Park G."/>
            <person name="Park J."/>
            <person name="Park S.Y."/>
            <person name="Proctor R.H."/>
            <person name="Regev A."/>
            <person name="Ruiz-Roldan M.C."/>
            <person name="Sain D."/>
            <person name="Sakthikumar S."/>
            <person name="Sykes S."/>
            <person name="Schwartz D.C."/>
            <person name="Turgeon B.G."/>
            <person name="Wapinski I."/>
            <person name="Yoder O."/>
            <person name="Young S."/>
            <person name="Zeng Q."/>
            <person name="Zhou S."/>
            <person name="Galagan J."/>
            <person name="Cuomo C.A."/>
            <person name="Kistler H.C."/>
            <person name="Rep M."/>
        </authorList>
    </citation>
    <scope>GENOME REANNOTATION</scope>
    <source>
        <strain evidence="4">ATCC MYA-4620 / CBS 123657 / FGSC 9075 / NRRL 31084 / PH-1</strain>
        <strain evidence="3">PH-1 / ATCC MYA-4620 / FGSC 9075 / NRRL 31084</strain>
    </source>
</reference>